<name>A0A2N5VNX1_9BASI</name>
<evidence type="ECO:0000256" key="6">
    <source>
        <dbReference type="ARBA" id="ARBA00022989"/>
    </source>
</evidence>
<dbReference type="PANTHER" id="PTHR31595:SF57">
    <property type="entry name" value="OS04G0481900 PROTEIN"/>
    <property type="match status" value="1"/>
</dbReference>
<evidence type="ECO:0000256" key="2">
    <source>
        <dbReference type="ARBA" id="ARBA00005179"/>
    </source>
</evidence>
<feature type="domain" description="Wax synthase" evidence="9">
    <location>
        <begin position="252"/>
        <end position="343"/>
    </location>
</feature>
<feature type="transmembrane region" description="Helical" evidence="8">
    <location>
        <begin position="152"/>
        <end position="169"/>
    </location>
</feature>
<feature type="transmembrane region" description="Helical" evidence="8">
    <location>
        <begin position="280"/>
        <end position="299"/>
    </location>
</feature>
<dbReference type="AlphaFoldDB" id="A0A2N5VNX1"/>
<evidence type="ECO:0000256" key="3">
    <source>
        <dbReference type="ARBA" id="ARBA00007282"/>
    </source>
</evidence>
<dbReference type="Pfam" id="PF13813">
    <property type="entry name" value="MBOAT_2"/>
    <property type="match status" value="1"/>
</dbReference>
<keyword evidence="4" id="KW-0808">Transferase</keyword>
<dbReference type="EMBL" id="PGCI01000004">
    <property type="protein sequence ID" value="PLW51691.1"/>
    <property type="molecule type" value="Genomic_DNA"/>
</dbReference>
<feature type="transmembrane region" description="Helical" evidence="8">
    <location>
        <begin position="371"/>
        <end position="393"/>
    </location>
</feature>
<keyword evidence="5 8" id="KW-0812">Transmembrane</keyword>
<dbReference type="InterPro" id="IPR044851">
    <property type="entry name" value="Wax_synthase"/>
</dbReference>
<evidence type="ECO:0000313" key="10">
    <source>
        <dbReference type="EMBL" id="PLW51691.1"/>
    </source>
</evidence>
<proteinExistence type="inferred from homology"/>
<dbReference type="PANTHER" id="PTHR31595">
    <property type="entry name" value="LONG-CHAIN-ALCOHOL O-FATTY-ACYLTRANSFERASE 3-RELATED"/>
    <property type="match status" value="1"/>
</dbReference>
<dbReference type="InterPro" id="IPR032805">
    <property type="entry name" value="Wax_synthase_dom"/>
</dbReference>
<evidence type="ECO:0000256" key="1">
    <source>
        <dbReference type="ARBA" id="ARBA00004141"/>
    </source>
</evidence>
<dbReference type="Proteomes" id="UP000235392">
    <property type="component" value="Unassembled WGS sequence"/>
</dbReference>
<protein>
    <recommendedName>
        <fullName evidence="9">Wax synthase domain-containing protein</fullName>
    </recommendedName>
</protein>
<dbReference type="GO" id="GO:0006629">
    <property type="term" value="P:lipid metabolic process"/>
    <property type="evidence" value="ECO:0007669"/>
    <property type="project" value="InterPro"/>
</dbReference>
<sequence>MLLQAGLLNLQWTRPEYANSQLIRWIRLSLLPISLSFLLHDLWNLKYNSQLSPVINTNMRSAWGAHACKAVLLAFQQIPSGPETRLSSHAKSTSKSPSTEHHSPVPFPLDIFLLAFALGTTPSNFKHPKILSGVNQNIRTDMIFFLMTLRRLILLTTMGVIASICWKISSDERIVVDHHTFHLIRNFKSEIRAFCCGIFVWIGIDTFGCIPRLSMFHFKMITRLLSRLIPHHSPISKKLLKFNQIDLNQSFPLLFRKMPLCASSITDFWGRHWHSILKDLLIETGVIPVTCVLVNFLGFHSESKIVRMSGIIGAFTVSGLLHEVGIWAIGPPDLTFKTSIFFITQGVGVSLENGYKKLLGRNVNGFLGRVWLFTWLIYFGQPMVSIWMSNFGVDENKLFRRMDESSFFQLLLSPLTAPLQLVV</sequence>
<evidence type="ECO:0000256" key="7">
    <source>
        <dbReference type="ARBA" id="ARBA00023136"/>
    </source>
</evidence>
<gene>
    <name evidence="10" type="ORF">PCASD_00445</name>
</gene>
<evidence type="ECO:0000256" key="8">
    <source>
        <dbReference type="SAM" id="Phobius"/>
    </source>
</evidence>
<dbReference type="GO" id="GO:0008374">
    <property type="term" value="F:O-acyltransferase activity"/>
    <property type="evidence" value="ECO:0007669"/>
    <property type="project" value="InterPro"/>
</dbReference>
<evidence type="ECO:0000256" key="4">
    <source>
        <dbReference type="ARBA" id="ARBA00022679"/>
    </source>
</evidence>
<keyword evidence="7 8" id="KW-0472">Membrane</keyword>
<feature type="transmembrane region" description="Helical" evidence="8">
    <location>
        <begin position="191"/>
        <end position="210"/>
    </location>
</feature>
<reference evidence="10 11" key="1">
    <citation type="submission" date="2017-11" db="EMBL/GenBank/DDBJ databases">
        <title>De novo assembly and phasing of dikaryotic genomes from two isolates of Puccinia coronata f. sp. avenae, the causal agent of oat crown rust.</title>
        <authorList>
            <person name="Miller M.E."/>
            <person name="Zhang Y."/>
            <person name="Omidvar V."/>
            <person name="Sperschneider J."/>
            <person name="Schwessinger B."/>
            <person name="Raley C."/>
            <person name="Palmer J.M."/>
            <person name="Garnica D."/>
            <person name="Upadhyaya N."/>
            <person name="Rathjen J."/>
            <person name="Taylor J.M."/>
            <person name="Park R.F."/>
            <person name="Dodds P.N."/>
            <person name="Hirsch C.D."/>
            <person name="Kianian S.F."/>
            <person name="Figueroa M."/>
        </authorList>
    </citation>
    <scope>NUCLEOTIDE SEQUENCE [LARGE SCALE GENOMIC DNA]</scope>
    <source>
        <strain evidence="10">12SD80</strain>
    </source>
</reference>
<evidence type="ECO:0000259" key="9">
    <source>
        <dbReference type="Pfam" id="PF13813"/>
    </source>
</evidence>
<evidence type="ECO:0000256" key="5">
    <source>
        <dbReference type="ARBA" id="ARBA00022692"/>
    </source>
</evidence>
<keyword evidence="6 8" id="KW-1133">Transmembrane helix</keyword>
<accession>A0A2N5VNX1</accession>
<organism evidence="10 11">
    <name type="scientific">Puccinia coronata f. sp. avenae</name>
    <dbReference type="NCBI Taxonomy" id="200324"/>
    <lineage>
        <taxon>Eukaryota</taxon>
        <taxon>Fungi</taxon>
        <taxon>Dikarya</taxon>
        <taxon>Basidiomycota</taxon>
        <taxon>Pucciniomycotina</taxon>
        <taxon>Pucciniomycetes</taxon>
        <taxon>Pucciniales</taxon>
        <taxon>Pucciniaceae</taxon>
        <taxon>Puccinia</taxon>
    </lineage>
</organism>
<comment type="caution">
    <text evidence="10">The sequence shown here is derived from an EMBL/GenBank/DDBJ whole genome shotgun (WGS) entry which is preliminary data.</text>
</comment>
<comment type="pathway">
    <text evidence="2">Secondary metabolite biosynthesis.</text>
</comment>
<dbReference type="GO" id="GO:0016020">
    <property type="term" value="C:membrane"/>
    <property type="evidence" value="ECO:0007669"/>
    <property type="project" value="UniProtKB-SubCell"/>
</dbReference>
<feature type="transmembrane region" description="Helical" evidence="8">
    <location>
        <begin position="305"/>
        <end position="322"/>
    </location>
</feature>
<evidence type="ECO:0000313" key="11">
    <source>
        <dbReference type="Proteomes" id="UP000235392"/>
    </source>
</evidence>
<comment type="similarity">
    <text evidence="3">Belongs to the wax synthase family.</text>
</comment>
<comment type="subcellular location">
    <subcellularLocation>
        <location evidence="1">Membrane</location>
        <topology evidence="1">Multi-pass membrane protein</topology>
    </subcellularLocation>
</comment>